<organism evidence="1 2">
    <name type="scientific">Brachionus plicatilis</name>
    <name type="common">Marine rotifer</name>
    <name type="synonym">Brachionus muelleri</name>
    <dbReference type="NCBI Taxonomy" id="10195"/>
    <lineage>
        <taxon>Eukaryota</taxon>
        <taxon>Metazoa</taxon>
        <taxon>Spiralia</taxon>
        <taxon>Gnathifera</taxon>
        <taxon>Rotifera</taxon>
        <taxon>Eurotatoria</taxon>
        <taxon>Monogononta</taxon>
        <taxon>Pseudotrocha</taxon>
        <taxon>Ploima</taxon>
        <taxon>Brachionidae</taxon>
        <taxon>Brachionus</taxon>
    </lineage>
</organism>
<evidence type="ECO:0000313" key="1">
    <source>
        <dbReference type="EMBL" id="RNA05450.1"/>
    </source>
</evidence>
<dbReference type="Proteomes" id="UP000276133">
    <property type="component" value="Unassembled WGS sequence"/>
</dbReference>
<sequence length="94" mass="11186">MTKLDTRLKQLFLKFITGKKRNDILFDELRTYITETTCNTHNKRFLTPFDVSIFNKIVLITNKRQIFKSFAIKDELTFSELKLLQSKNIIGQNR</sequence>
<evidence type="ECO:0000313" key="2">
    <source>
        <dbReference type="Proteomes" id="UP000276133"/>
    </source>
</evidence>
<name>A0A3M7Q1Y6_BRAPC</name>
<dbReference type="EMBL" id="REGN01007720">
    <property type="protein sequence ID" value="RNA05450.1"/>
    <property type="molecule type" value="Genomic_DNA"/>
</dbReference>
<accession>A0A3M7Q1Y6</accession>
<comment type="caution">
    <text evidence="1">The sequence shown here is derived from an EMBL/GenBank/DDBJ whole genome shotgun (WGS) entry which is preliminary data.</text>
</comment>
<dbReference type="AlphaFoldDB" id="A0A3M7Q1Y6"/>
<protein>
    <submittedName>
        <fullName evidence="1">Uncharacterized protein</fullName>
    </submittedName>
</protein>
<reference evidence="1 2" key="1">
    <citation type="journal article" date="2018" name="Sci. Rep.">
        <title>Genomic signatures of local adaptation to the degree of environmental predictability in rotifers.</title>
        <authorList>
            <person name="Franch-Gras L."/>
            <person name="Hahn C."/>
            <person name="Garcia-Roger E.M."/>
            <person name="Carmona M.J."/>
            <person name="Serra M."/>
            <person name="Gomez A."/>
        </authorList>
    </citation>
    <scope>NUCLEOTIDE SEQUENCE [LARGE SCALE GENOMIC DNA]</scope>
    <source>
        <strain evidence="1">HYR1</strain>
    </source>
</reference>
<keyword evidence="2" id="KW-1185">Reference proteome</keyword>
<proteinExistence type="predicted"/>
<gene>
    <name evidence="1" type="ORF">BpHYR1_041836</name>
</gene>